<organism evidence="6 7">
    <name type="scientific">Streptomyces capitiformicae</name>
    <dbReference type="NCBI Taxonomy" id="2014920"/>
    <lineage>
        <taxon>Bacteria</taxon>
        <taxon>Bacillati</taxon>
        <taxon>Actinomycetota</taxon>
        <taxon>Actinomycetes</taxon>
        <taxon>Kitasatosporales</taxon>
        <taxon>Streptomycetaceae</taxon>
        <taxon>Streptomyces</taxon>
    </lineage>
</organism>
<evidence type="ECO:0000256" key="4">
    <source>
        <dbReference type="ARBA" id="ARBA00023163"/>
    </source>
</evidence>
<keyword evidence="3" id="KW-0238">DNA-binding</keyword>
<accession>A0A918ZQX8</accession>
<comment type="similarity">
    <text evidence="1">Belongs to the LysR transcriptional regulatory family.</text>
</comment>
<evidence type="ECO:0000313" key="6">
    <source>
        <dbReference type="EMBL" id="GHE66250.1"/>
    </source>
</evidence>
<evidence type="ECO:0000259" key="5">
    <source>
        <dbReference type="PROSITE" id="PS50931"/>
    </source>
</evidence>
<comment type="caution">
    <text evidence="6">The sequence shown here is derived from an EMBL/GenBank/DDBJ whole genome shotgun (WGS) entry which is preliminary data.</text>
</comment>
<evidence type="ECO:0000256" key="2">
    <source>
        <dbReference type="ARBA" id="ARBA00023015"/>
    </source>
</evidence>
<reference evidence="6" key="2">
    <citation type="submission" date="2020-09" db="EMBL/GenBank/DDBJ databases">
        <authorList>
            <person name="Sun Q."/>
            <person name="Zhou Y."/>
        </authorList>
    </citation>
    <scope>NUCLEOTIDE SEQUENCE</scope>
    <source>
        <strain evidence="6">CGMCC 4.7403</strain>
    </source>
</reference>
<dbReference type="AlphaFoldDB" id="A0A918ZQX8"/>
<dbReference type="GO" id="GO:0032993">
    <property type="term" value="C:protein-DNA complex"/>
    <property type="evidence" value="ECO:0007669"/>
    <property type="project" value="TreeGrafter"/>
</dbReference>
<keyword evidence="2" id="KW-0805">Transcription regulation</keyword>
<dbReference type="InterPro" id="IPR000847">
    <property type="entry name" value="LysR_HTH_N"/>
</dbReference>
<dbReference type="Pfam" id="PF00126">
    <property type="entry name" value="HTH_1"/>
    <property type="match status" value="1"/>
</dbReference>
<reference evidence="6" key="1">
    <citation type="journal article" date="2014" name="Int. J. Syst. Evol. Microbiol.">
        <title>Complete genome sequence of Corynebacterium casei LMG S-19264T (=DSM 44701T), isolated from a smear-ripened cheese.</title>
        <authorList>
            <consortium name="US DOE Joint Genome Institute (JGI-PGF)"/>
            <person name="Walter F."/>
            <person name="Albersmeier A."/>
            <person name="Kalinowski J."/>
            <person name="Ruckert C."/>
        </authorList>
    </citation>
    <scope>NUCLEOTIDE SEQUENCE</scope>
    <source>
        <strain evidence="6">CGMCC 4.7403</strain>
    </source>
</reference>
<dbReference type="FunFam" id="1.10.10.10:FF:000001">
    <property type="entry name" value="LysR family transcriptional regulator"/>
    <property type="match status" value="1"/>
</dbReference>
<dbReference type="SUPFAM" id="SSF53850">
    <property type="entry name" value="Periplasmic binding protein-like II"/>
    <property type="match status" value="1"/>
</dbReference>
<dbReference type="Gene3D" id="3.40.190.10">
    <property type="entry name" value="Periplasmic binding protein-like II"/>
    <property type="match status" value="2"/>
</dbReference>
<evidence type="ECO:0000256" key="1">
    <source>
        <dbReference type="ARBA" id="ARBA00009437"/>
    </source>
</evidence>
<dbReference type="InterPro" id="IPR036390">
    <property type="entry name" value="WH_DNA-bd_sf"/>
</dbReference>
<keyword evidence="7" id="KW-1185">Reference proteome</keyword>
<feature type="domain" description="HTH lysR-type" evidence="5">
    <location>
        <begin position="1"/>
        <end position="58"/>
    </location>
</feature>
<dbReference type="Gene3D" id="1.10.10.10">
    <property type="entry name" value="Winged helix-like DNA-binding domain superfamily/Winged helix DNA-binding domain"/>
    <property type="match status" value="1"/>
</dbReference>
<name>A0A918ZQX8_9ACTN</name>
<dbReference type="EMBL" id="BNAT01000064">
    <property type="protein sequence ID" value="GHE66250.1"/>
    <property type="molecule type" value="Genomic_DNA"/>
</dbReference>
<evidence type="ECO:0000256" key="3">
    <source>
        <dbReference type="ARBA" id="ARBA00023125"/>
    </source>
</evidence>
<dbReference type="Pfam" id="PF03466">
    <property type="entry name" value="LysR_substrate"/>
    <property type="match status" value="1"/>
</dbReference>
<dbReference type="GO" id="GO:0003700">
    <property type="term" value="F:DNA-binding transcription factor activity"/>
    <property type="evidence" value="ECO:0007669"/>
    <property type="project" value="InterPro"/>
</dbReference>
<dbReference type="PROSITE" id="PS50931">
    <property type="entry name" value="HTH_LYSR"/>
    <property type="match status" value="1"/>
</dbReference>
<dbReference type="PANTHER" id="PTHR30346">
    <property type="entry name" value="TRANSCRIPTIONAL DUAL REGULATOR HCAR-RELATED"/>
    <property type="match status" value="1"/>
</dbReference>
<dbReference type="SUPFAM" id="SSF46785">
    <property type="entry name" value="Winged helix' DNA-binding domain"/>
    <property type="match status" value="1"/>
</dbReference>
<sequence>MDIRALRYAVTLAEELHFGRAAQRHYISPQPFGRHIQRLERELGTKLFERTSRRVTLTPEGERLIAEARALLDTVDSLTRHHGRRTDDEKLLTLGVLGFGLAERWPDLTAAVHGHDPDVTFSYAELDLADQYEAVRSHRVDVGIVQYVGPVDGLVFEHALTMPRVVVVPARSPLADADRLTEADLGDSPWLPTALAHPALEAWSGPASGGSHSRGALRHPAAIPGAVATTGRIALHAEAAGRFYPHPNVRFVPLDGPPVEIAIATRATDDRHAITAVRHATRLLGRVR</sequence>
<evidence type="ECO:0000313" key="7">
    <source>
        <dbReference type="Proteomes" id="UP000603227"/>
    </source>
</evidence>
<dbReference type="PANTHER" id="PTHR30346:SF0">
    <property type="entry name" value="HCA OPERON TRANSCRIPTIONAL ACTIVATOR HCAR"/>
    <property type="match status" value="1"/>
</dbReference>
<keyword evidence="4" id="KW-0804">Transcription</keyword>
<dbReference type="InterPro" id="IPR005119">
    <property type="entry name" value="LysR_subst-bd"/>
</dbReference>
<dbReference type="RefSeq" id="WP_189788181.1">
    <property type="nucleotide sequence ID" value="NZ_BNAT01000064.1"/>
</dbReference>
<proteinExistence type="inferred from homology"/>
<protein>
    <recommendedName>
        <fullName evidence="5">HTH lysR-type domain-containing protein</fullName>
    </recommendedName>
</protein>
<dbReference type="InterPro" id="IPR036388">
    <property type="entry name" value="WH-like_DNA-bd_sf"/>
</dbReference>
<dbReference type="Proteomes" id="UP000603227">
    <property type="component" value="Unassembled WGS sequence"/>
</dbReference>
<dbReference type="GO" id="GO:0003677">
    <property type="term" value="F:DNA binding"/>
    <property type="evidence" value="ECO:0007669"/>
    <property type="project" value="UniProtKB-KW"/>
</dbReference>
<gene>
    <name evidence="6" type="ORF">GCM10017771_89870</name>
</gene>